<evidence type="ECO:0000256" key="1">
    <source>
        <dbReference type="SAM" id="MobiDB-lite"/>
    </source>
</evidence>
<dbReference type="Gene3D" id="3.40.630.30">
    <property type="match status" value="1"/>
</dbReference>
<sequence length="422" mass="48308">MAAKPLLEELSNAPAGRVVNHDMQHKGAVHVAPSQSEPRSRNQQERKLAIYPAAAGYDLVDELDYLCARAIEPNVFFNPRFLAPAMPRLQSKEIRLAVIRDRNDDRNRLRMLVPFSVERHFSILGQSYLRSWATPFGPLGIPLIDCDDPVSVVEDFLAIIGRPRLKLPDVFVFPRMRLKGAASNVIQAACKRLDLPFLLTDVTSRACLNSDLESSDYLKSHVSAHHRGEWRRLRRRLSEAGTLEYHLFRSREDIRRETEAFLTLEASGWKGRMRTAMVIDRLQAAFAREAIHRLAERDLCRIHALKLNGRTIASLVVFIENGVAYTWKTAYDEDYAAYSPGALLMVEATRTHLEDPNILMTDSCAFAENKLMNKVWKERIEIGTIMIGLHPSSNKKVARVAREIRNDTRYRFAMKRLRHRLN</sequence>
<feature type="region of interest" description="Disordered" evidence="1">
    <location>
        <begin position="26"/>
        <end position="45"/>
    </location>
</feature>
<keyword evidence="4" id="KW-1185">Reference proteome</keyword>
<dbReference type="SUPFAM" id="SSF55729">
    <property type="entry name" value="Acyl-CoA N-acyltransferases (Nat)"/>
    <property type="match status" value="1"/>
</dbReference>
<accession>A0A8J3DR96</accession>
<protein>
    <recommendedName>
        <fullName evidence="2">BioF2-like acetyltransferase domain-containing protein</fullName>
    </recommendedName>
</protein>
<name>A0A8J3DR96_9HYPH</name>
<evidence type="ECO:0000313" key="4">
    <source>
        <dbReference type="Proteomes" id="UP000641137"/>
    </source>
</evidence>
<gene>
    <name evidence="3" type="ORF">GCM10010136_26690</name>
</gene>
<dbReference type="AlphaFoldDB" id="A0A8J3DR96"/>
<evidence type="ECO:0000313" key="3">
    <source>
        <dbReference type="EMBL" id="GHC76206.1"/>
    </source>
</evidence>
<dbReference type="Proteomes" id="UP000641137">
    <property type="component" value="Unassembled WGS sequence"/>
</dbReference>
<evidence type="ECO:0000259" key="2">
    <source>
        <dbReference type="Pfam" id="PF13480"/>
    </source>
</evidence>
<reference evidence="3" key="2">
    <citation type="submission" date="2020-09" db="EMBL/GenBank/DDBJ databases">
        <authorList>
            <person name="Sun Q."/>
            <person name="Kim S."/>
        </authorList>
    </citation>
    <scope>NUCLEOTIDE SEQUENCE</scope>
    <source>
        <strain evidence="3">KCTC 42097</strain>
    </source>
</reference>
<dbReference type="InterPro" id="IPR016181">
    <property type="entry name" value="Acyl_CoA_acyltransferase"/>
</dbReference>
<organism evidence="3 4">
    <name type="scientific">Limoniibacter endophyticus</name>
    <dbReference type="NCBI Taxonomy" id="1565040"/>
    <lineage>
        <taxon>Bacteria</taxon>
        <taxon>Pseudomonadati</taxon>
        <taxon>Pseudomonadota</taxon>
        <taxon>Alphaproteobacteria</taxon>
        <taxon>Hyphomicrobiales</taxon>
        <taxon>Bartonellaceae</taxon>
        <taxon>Limoniibacter</taxon>
    </lineage>
</organism>
<feature type="domain" description="BioF2-like acetyltransferase" evidence="2">
    <location>
        <begin position="225"/>
        <end position="350"/>
    </location>
</feature>
<dbReference type="EMBL" id="BMZO01000009">
    <property type="protein sequence ID" value="GHC76206.1"/>
    <property type="molecule type" value="Genomic_DNA"/>
</dbReference>
<proteinExistence type="predicted"/>
<dbReference type="InterPro" id="IPR038740">
    <property type="entry name" value="BioF2-like_GNAT_dom"/>
</dbReference>
<dbReference type="RefSeq" id="WP_189491050.1">
    <property type="nucleotide sequence ID" value="NZ_BMZO01000009.1"/>
</dbReference>
<dbReference type="Pfam" id="PF13480">
    <property type="entry name" value="Acetyltransf_6"/>
    <property type="match status" value="1"/>
</dbReference>
<comment type="caution">
    <text evidence="3">The sequence shown here is derived from an EMBL/GenBank/DDBJ whole genome shotgun (WGS) entry which is preliminary data.</text>
</comment>
<reference evidence="3" key="1">
    <citation type="journal article" date="2014" name="Int. J. Syst. Evol. Microbiol.">
        <title>Complete genome sequence of Corynebacterium casei LMG S-19264T (=DSM 44701T), isolated from a smear-ripened cheese.</title>
        <authorList>
            <consortium name="US DOE Joint Genome Institute (JGI-PGF)"/>
            <person name="Walter F."/>
            <person name="Albersmeier A."/>
            <person name="Kalinowski J."/>
            <person name="Ruckert C."/>
        </authorList>
    </citation>
    <scope>NUCLEOTIDE SEQUENCE</scope>
    <source>
        <strain evidence="3">KCTC 42097</strain>
    </source>
</reference>